<accession>A0ABR5SE47</accession>
<sequence length="345" mass="39207">MAEQQERTEQATPRRRQKAREKGQMPRSRELSTAAGMAGLLLVVHYGGSNFMYNIKDATAKFLAFQYGQDPFRAINVAMLKSFMMLLPFFLGIMICAVASELFQVGFALKPYEPKLSRLNPITGIGKLFSSDVVVEFIKSFMKFLGGGLIFYYIVKRDIYRWPLLMTKELGQLVSGAYGFIANAMVWGLVYLLIIAAASYAFARWQFEKSIRMSKEEIKEEFKEAEGDPKIKSRIRSIQREQARRRMMAEVPKATVVITNPTHLAIALLYQSDKMSAPKIIAKGSGYVAEKIREIARENRIPLYEDKPLARALFAFEIGEFVPQDLYKAVAKILAYIYQLKGKVV</sequence>
<keyword evidence="9 13" id="KW-1133">Transmembrane helix</keyword>
<evidence type="ECO:0000256" key="7">
    <source>
        <dbReference type="ARBA" id="ARBA00022795"/>
    </source>
</evidence>
<gene>
    <name evidence="13 15" type="primary">flhB</name>
    <name evidence="15" type="ORF">ASN18_2014</name>
</gene>
<keyword evidence="15" id="KW-0966">Cell projection</keyword>
<evidence type="ECO:0000256" key="1">
    <source>
        <dbReference type="ARBA" id="ARBA00004651"/>
    </source>
</evidence>
<reference evidence="15 16" key="1">
    <citation type="submission" date="2015-11" db="EMBL/GenBank/DDBJ databases">
        <authorList>
            <person name="Lin W."/>
        </authorList>
    </citation>
    <scope>NUCLEOTIDE SEQUENCE [LARGE SCALE GENOMIC DNA]</scope>
    <source>
        <strain evidence="15 16">HCH-1</strain>
    </source>
</reference>
<evidence type="ECO:0000256" key="6">
    <source>
        <dbReference type="ARBA" id="ARBA00022692"/>
    </source>
</evidence>
<dbReference type="InterPro" id="IPR006136">
    <property type="entry name" value="FlhB"/>
</dbReference>
<dbReference type="InterPro" id="IPR006135">
    <property type="entry name" value="T3SS_substrate_exporter"/>
</dbReference>
<evidence type="ECO:0000313" key="15">
    <source>
        <dbReference type="EMBL" id="KWT84087.1"/>
    </source>
</evidence>
<comment type="function">
    <text evidence="12 13">Required for formation of the rod structure in the basal body of the flagellar apparatus. Together with FliI and FliH, may constitute the export apparatus of flagellin.</text>
</comment>
<keyword evidence="16" id="KW-1185">Reference proteome</keyword>
<name>A0ABR5SE47_9BACT</name>
<protein>
    <recommendedName>
        <fullName evidence="3 13">Flagellar biosynthetic protein FlhB</fullName>
    </recommendedName>
</protein>
<evidence type="ECO:0000256" key="2">
    <source>
        <dbReference type="ARBA" id="ARBA00010690"/>
    </source>
</evidence>
<evidence type="ECO:0000256" key="11">
    <source>
        <dbReference type="ARBA" id="ARBA00023225"/>
    </source>
</evidence>
<dbReference type="InterPro" id="IPR029025">
    <property type="entry name" value="T3SS_substrate_exporter_C"/>
</dbReference>
<keyword evidence="4 13" id="KW-0813">Transport</keyword>
<keyword evidence="15" id="KW-0969">Cilium</keyword>
<proteinExistence type="inferred from homology"/>
<dbReference type="PANTHER" id="PTHR30531">
    <property type="entry name" value="FLAGELLAR BIOSYNTHETIC PROTEIN FLHB"/>
    <property type="match status" value="1"/>
</dbReference>
<comment type="similarity">
    <text evidence="2 13">Belongs to the type III secretion exporter family.</text>
</comment>
<keyword evidence="10 13" id="KW-0472">Membrane</keyword>
<dbReference type="Gene3D" id="3.40.1690.10">
    <property type="entry name" value="secretion proteins EscU"/>
    <property type="match status" value="1"/>
</dbReference>
<comment type="caution">
    <text evidence="15">The sequence shown here is derived from an EMBL/GenBank/DDBJ whole genome shotgun (WGS) entry which is preliminary data.</text>
</comment>
<evidence type="ECO:0000313" key="16">
    <source>
        <dbReference type="Proteomes" id="UP000060487"/>
    </source>
</evidence>
<keyword evidence="6 13" id="KW-0812">Transmembrane</keyword>
<evidence type="ECO:0000256" key="8">
    <source>
        <dbReference type="ARBA" id="ARBA00022927"/>
    </source>
</evidence>
<dbReference type="Pfam" id="PF01312">
    <property type="entry name" value="Bac_export_2"/>
    <property type="match status" value="1"/>
</dbReference>
<dbReference type="RefSeq" id="WP_085052621.1">
    <property type="nucleotide sequence ID" value="NZ_LNQR01000070.1"/>
</dbReference>
<comment type="caution">
    <text evidence="13">Lacks conserved residue(s) required for the propagation of feature annotation.</text>
</comment>
<organism evidence="15 16">
    <name type="scientific">Candidatus Magnetominusculus xianensis</name>
    <dbReference type="NCBI Taxonomy" id="1748249"/>
    <lineage>
        <taxon>Bacteria</taxon>
        <taxon>Pseudomonadati</taxon>
        <taxon>Nitrospirota</taxon>
        <taxon>Nitrospiria</taxon>
        <taxon>Nitrospirales</taxon>
        <taxon>Nitrospiraceae</taxon>
        <taxon>Candidatus Magnetominusculus</taxon>
    </lineage>
</organism>
<keyword evidence="15" id="KW-0282">Flagellum</keyword>
<keyword evidence="8 13" id="KW-0653">Protein transport</keyword>
<keyword evidence="7 13" id="KW-1005">Bacterial flagellum biogenesis</keyword>
<comment type="subcellular location">
    <subcellularLocation>
        <location evidence="1">Cell membrane</location>
        <topology evidence="1">Multi-pass membrane protein</topology>
    </subcellularLocation>
</comment>
<evidence type="ECO:0000256" key="10">
    <source>
        <dbReference type="ARBA" id="ARBA00023136"/>
    </source>
</evidence>
<feature type="transmembrane region" description="Helical" evidence="13">
    <location>
        <begin position="89"/>
        <end position="112"/>
    </location>
</feature>
<dbReference type="Gene3D" id="6.10.250.2080">
    <property type="match status" value="1"/>
</dbReference>
<dbReference type="PRINTS" id="PR00950">
    <property type="entry name" value="TYPE3IMSPROT"/>
</dbReference>
<dbReference type="Proteomes" id="UP000060487">
    <property type="component" value="Unassembled WGS sequence"/>
</dbReference>
<dbReference type="EMBL" id="LNQR01000070">
    <property type="protein sequence ID" value="KWT84087.1"/>
    <property type="molecule type" value="Genomic_DNA"/>
</dbReference>
<keyword evidence="5 13" id="KW-1003">Cell membrane</keyword>
<evidence type="ECO:0000256" key="13">
    <source>
        <dbReference type="RuleBase" id="RU364091"/>
    </source>
</evidence>
<feature type="region of interest" description="Disordered" evidence="14">
    <location>
        <begin position="1"/>
        <end position="29"/>
    </location>
</feature>
<evidence type="ECO:0000256" key="12">
    <source>
        <dbReference type="ARBA" id="ARBA00025078"/>
    </source>
</evidence>
<evidence type="ECO:0000256" key="3">
    <source>
        <dbReference type="ARBA" id="ARBA00021622"/>
    </source>
</evidence>
<feature type="transmembrane region" description="Helical" evidence="13">
    <location>
        <begin position="175"/>
        <end position="203"/>
    </location>
</feature>
<evidence type="ECO:0000256" key="5">
    <source>
        <dbReference type="ARBA" id="ARBA00022475"/>
    </source>
</evidence>
<feature type="compositionally biased region" description="Basic and acidic residues" evidence="14">
    <location>
        <begin position="20"/>
        <end position="29"/>
    </location>
</feature>
<evidence type="ECO:0000256" key="9">
    <source>
        <dbReference type="ARBA" id="ARBA00022989"/>
    </source>
</evidence>
<evidence type="ECO:0000256" key="4">
    <source>
        <dbReference type="ARBA" id="ARBA00022448"/>
    </source>
</evidence>
<keyword evidence="11 13" id="KW-1006">Bacterial flagellum protein export</keyword>
<dbReference type="NCBIfam" id="TIGR00328">
    <property type="entry name" value="flhB"/>
    <property type="match status" value="1"/>
</dbReference>
<dbReference type="SUPFAM" id="SSF160544">
    <property type="entry name" value="EscU C-terminal domain-like"/>
    <property type="match status" value="1"/>
</dbReference>
<dbReference type="PANTHER" id="PTHR30531:SF12">
    <property type="entry name" value="FLAGELLAR BIOSYNTHETIC PROTEIN FLHB"/>
    <property type="match status" value="1"/>
</dbReference>
<evidence type="ECO:0000256" key="14">
    <source>
        <dbReference type="SAM" id="MobiDB-lite"/>
    </source>
</evidence>
<feature type="transmembrane region" description="Helical" evidence="13">
    <location>
        <begin position="133"/>
        <end position="155"/>
    </location>
</feature>